<dbReference type="SMART" id="SM00028">
    <property type="entry name" value="TPR"/>
    <property type="match status" value="4"/>
</dbReference>
<dbReference type="PROSITE" id="PS50005">
    <property type="entry name" value="TPR"/>
    <property type="match status" value="1"/>
</dbReference>
<sequence length="636" mass="71147">MSEPRRHDSEVIAAQVTGKLVNRDLSATDTETYRRWNAILFPEQAERWAALAQSLPDLAELLLVRAIMLSPGDFRFHFNLSNRLLSAGRQKEARQCLDRVMLLSPSFSASYGNRAAISPDACRRLQLQGRAWVCGGGLENGVSASERLIAAERYGSADEILSDVLAQSPLFSFAWRQKAILQHRRRNLRGARLDHCRAIISNPALSDSYLAAYVHFCDCRSFEAAGRMLDFAERITPAGLAIQVNRGSMLEAMGRPAEALWFARRSVLREPGIADINYNVGTVYGSLGKVDEALKFQERVSIIAPHMLGLKNNLAQALLKSGQYRRGFEAYEYRWYAESMEQPSIRTLHPHPSFDLPLWDGGQTQGSNILLWGEQGLGDEIWALGCLAMLEGRAERFDIEIDRRLVPLAQSAFPHFTFVARDVDSPFDCTKYDAQLPLQSLPHCLGRPDRPVEPGWGRPNAERLAEVRAKMTRERDVRVVGLGWRSVKPVSRWSFDLTLKCLAGLGALEDVLFMPVQYGMSEEDWASVSEMFGSERVLRPDFDVWYDIPALNDAVASMDAVVTAATMLVPLTISAGTPAVAVLNETQRDWRYLPGKKASPMLPGVLQLWPTDCGRQQDIAEALSTVLRSKRRFPIV</sequence>
<dbReference type="KEGG" id="naci:NUH88_13285"/>
<dbReference type="Gene3D" id="1.25.40.10">
    <property type="entry name" value="Tetratricopeptide repeat domain"/>
    <property type="match status" value="2"/>
</dbReference>
<dbReference type="InterPro" id="IPR019734">
    <property type="entry name" value="TPR_rpt"/>
</dbReference>
<proteinExistence type="predicted"/>
<accession>A0A9J7AN57</accession>
<dbReference type="EMBL" id="CP102480">
    <property type="protein sequence ID" value="UUX48386.1"/>
    <property type="molecule type" value="Genomic_DNA"/>
</dbReference>
<evidence type="ECO:0000313" key="2">
    <source>
        <dbReference type="EMBL" id="UUX48386.1"/>
    </source>
</evidence>
<dbReference type="InterPro" id="IPR011990">
    <property type="entry name" value="TPR-like_helical_dom_sf"/>
</dbReference>
<dbReference type="SUPFAM" id="SSF48452">
    <property type="entry name" value="TPR-like"/>
    <property type="match status" value="1"/>
</dbReference>
<organism evidence="2 3">
    <name type="scientific">Nisaea acidiphila</name>
    <dbReference type="NCBI Taxonomy" id="1862145"/>
    <lineage>
        <taxon>Bacteria</taxon>
        <taxon>Pseudomonadati</taxon>
        <taxon>Pseudomonadota</taxon>
        <taxon>Alphaproteobacteria</taxon>
        <taxon>Rhodospirillales</taxon>
        <taxon>Thalassobaculaceae</taxon>
        <taxon>Nisaea</taxon>
    </lineage>
</organism>
<feature type="repeat" description="TPR" evidence="1">
    <location>
        <begin position="274"/>
        <end position="307"/>
    </location>
</feature>
<evidence type="ECO:0000313" key="3">
    <source>
        <dbReference type="Proteomes" id="UP001060336"/>
    </source>
</evidence>
<protein>
    <recommendedName>
        <fullName evidence="4">Tetratricopeptide repeat protein</fullName>
    </recommendedName>
</protein>
<gene>
    <name evidence="2" type="ORF">NUH88_13285</name>
</gene>
<dbReference type="Pfam" id="PF13181">
    <property type="entry name" value="TPR_8"/>
    <property type="match status" value="1"/>
</dbReference>
<name>A0A9J7AN57_9PROT</name>
<evidence type="ECO:0000256" key="1">
    <source>
        <dbReference type="PROSITE-ProRule" id="PRU00339"/>
    </source>
</evidence>
<dbReference type="Proteomes" id="UP001060336">
    <property type="component" value="Chromosome"/>
</dbReference>
<reference evidence="2" key="1">
    <citation type="submission" date="2022-08" db="EMBL/GenBank/DDBJ databases">
        <title>Nisaea acidiphila sp. nov., isolated from a marine algal debris and emended description of the genus Nisaea Urios et al. 2008.</title>
        <authorList>
            <person name="Kwon K."/>
        </authorList>
    </citation>
    <scope>NUCLEOTIDE SEQUENCE</scope>
    <source>
        <strain evidence="2">MEBiC11861</strain>
    </source>
</reference>
<evidence type="ECO:0008006" key="4">
    <source>
        <dbReference type="Google" id="ProtNLM"/>
    </source>
</evidence>
<keyword evidence="3" id="KW-1185">Reference proteome</keyword>
<dbReference type="AlphaFoldDB" id="A0A9J7AN57"/>
<keyword evidence="1" id="KW-0802">TPR repeat</keyword>
<dbReference type="RefSeq" id="WP_257766893.1">
    <property type="nucleotide sequence ID" value="NZ_CP102480.1"/>
</dbReference>